<reference evidence="2 4" key="1">
    <citation type="submission" date="2016-10" db="EMBL/GenBank/DDBJ databases">
        <authorList>
            <person name="Cai Z."/>
        </authorList>
    </citation>
    <scope>NUCLEOTIDE SEQUENCE [LARGE SCALE GENOMIC DNA]</scope>
</reference>
<dbReference type="Pfam" id="PF21986">
    <property type="entry name" value="AH_C"/>
    <property type="match status" value="1"/>
</dbReference>
<dbReference type="AlphaFoldDB" id="A0A383W6A3"/>
<proteinExistence type="predicted"/>
<dbReference type="EMBL" id="FNXT01001151">
    <property type="protein sequence ID" value="SZX72723.1"/>
    <property type="molecule type" value="Genomic_DNA"/>
</dbReference>
<evidence type="ECO:0000313" key="4">
    <source>
        <dbReference type="Proteomes" id="UP000256970"/>
    </source>
</evidence>
<evidence type="ECO:0000313" key="2">
    <source>
        <dbReference type="EMBL" id="SZX72723.1"/>
    </source>
</evidence>
<dbReference type="InterPro" id="IPR053844">
    <property type="entry name" value="AH_C"/>
</dbReference>
<dbReference type="Proteomes" id="UP000256970">
    <property type="component" value="Unassembled WGS sequence"/>
</dbReference>
<organism evidence="2 4">
    <name type="scientific">Tetradesmus obliquus</name>
    <name type="common">Green alga</name>
    <name type="synonym">Acutodesmus obliquus</name>
    <dbReference type="NCBI Taxonomy" id="3088"/>
    <lineage>
        <taxon>Eukaryota</taxon>
        <taxon>Viridiplantae</taxon>
        <taxon>Chlorophyta</taxon>
        <taxon>core chlorophytes</taxon>
        <taxon>Chlorophyceae</taxon>
        <taxon>CS clade</taxon>
        <taxon>Sphaeropleales</taxon>
        <taxon>Scenedesmaceae</taxon>
        <taxon>Tetradesmus</taxon>
    </lineage>
</organism>
<dbReference type="STRING" id="3088.A0A383W6A3"/>
<dbReference type="Gene3D" id="3.10.490.10">
    <property type="entry name" value="Gamma-glutamyl cyclotransferase-like"/>
    <property type="match status" value="1"/>
</dbReference>
<keyword evidence="4" id="KW-1185">Reference proteome</keyword>
<protein>
    <recommendedName>
        <fullName evidence="1">Allophanate hydrolase C-terminal domain-containing protein</fullName>
    </recommendedName>
</protein>
<dbReference type="EMBL" id="FNXT01001274">
    <property type="protein sequence ID" value="SZX77136.1"/>
    <property type="molecule type" value="Genomic_DNA"/>
</dbReference>
<evidence type="ECO:0000313" key="3">
    <source>
        <dbReference type="EMBL" id="SZX77136.1"/>
    </source>
</evidence>
<name>A0A383W6A3_TETOB</name>
<evidence type="ECO:0000259" key="1">
    <source>
        <dbReference type="Pfam" id="PF21986"/>
    </source>
</evidence>
<accession>A0A383W6A3</accession>
<feature type="domain" description="Allophanate hydrolase C-terminal" evidence="1">
    <location>
        <begin position="3"/>
        <end position="124"/>
    </location>
</feature>
<gene>
    <name evidence="2" type="ORF">BQ4739_LOCUS12870</name>
    <name evidence="3" type="ORF">BQ4739_LOCUS17482</name>
</gene>
<sequence length="128" mass="13731">MFQLAVAGAHLTGLPLNYQLTELGAKLVKTVRTAPVYKMYSLGPKPALIRQPEGTPGGSLELELWEMPIEKVGFFLRDGVKEPLGIGDVLLEEGSVVKGFIGEAYAVAAAPDITHHGGWRAYLAASQK</sequence>